<evidence type="ECO:0000256" key="7">
    <source>
        <dbReference type="PIRSR" id="PIRSR606689-1"/>
    </source>
</evidence>
<dbReference type="SUPFAM" id="SSF52540">
    <property type="entry name" value="P-loop containing nucleoside triphosphate hydrolases"/>
    <property type="match status" value="1"/>
</dbReference>
<dbReference type="GO" id="GO:0016192">
    <property type="term" value="P:vesicle-mediated transport"/>
    <property type="evidence" value="ECO:0007669"/>
    <property type="project" value="UniProtKB-ARBA"/>
</dbReference>
<dbReference type="FunFam" id="3.40.50.300:FF:000393">
    <property type="entry name" value="ADP-ribosylation factor-like 2, arl2"/>
    <property type="match status" value="1"/>
</dbReference>
<accession>A0A1V9Y3D3</accession>
<gene>
    <name evidence="10" type="ORF">BIW11_05302</name>
</gene>
<dbReference type="FunCoup" id="A0A1V9Y3D3">
    <property type="interactions" value="1031"/>
</dbReference>
<dbReference type="PROSITE" id="PS51417">
    <property type="entry name" value="ARF"/>
    <property type="match status" value="1"/>
</dbReference>
<dbReference type="GO" id="GO:0046872">
    <property type="term" value="F:metal ion binding"/>
    <property type="evidence" value="ECO:0007669"/>
    <property type="project" value="UniProtKB-KW"/>
</dbReference>
<dbReference type="InterPro" id="IPR005225">
    <property type="entry name" value="Small_GTP-bd"/>
</dbReference>
<dbReference type="EMBL" id="MNPL01000363">
    <property type="protein sequence ID" value="OQR80088.1"/>
    <property type="molecule type" value="Genomic_DNA"/>
</dbReference>
<dbReference type="GO" id="GO:0051649">
    <property type="term" value="P:establishment of localization in cell"/>
    <property type="evidence" value="ECO:0007669"/>
    <property type="project" value="UniProtKB-ARBA"/>
</dbReference>
<keyword evidence="3 7" id="KW-0547">Nucleotide-binding</keyword>
<dbReference type="PANTHER" id="PTHR45697">
    <property type="entry name" value="ADP-RIBOSYLATION FACTOR-LIKE PROTEIN 2-RELATED"/>
    <property type="match status" value="1"/>
</dbReference>
<comment type="caution">
    <text evidence="10">The sequence shown here is derived from an EMBL/GenBank/DDBJ whole genome shotgun (WGS) entry which is preliminary data.</text>
</comment>
<dbReference type="NCBIfam" id="TIGR00231">
    <property type="entry name" value="small_GTP"/>
    <property type="match status" value="1"/>
</dbReference>
<feature type="binding site" evidence="7">
    <location>
        <position position="69"/>
    </location>
    <ligand>
        <name>GTP</name>
        <dbReference type="ChEBI" id="CHEBI:37565"/>
    </ligand>
</feature>
<feature type="binding site" evidence="7">
    <location>
        <begin position="23"/>
        <end position="30"/>
    </location>
    <ligand>
        <name>GTP</name>
        <dbReference type="ChEBI" id="CHEBI:37565"/>
    </ligand>
</feature>
<comment type="similarity">
    <text evidence="1 9">Belongs to the small GTPase superfamily. Arf family.</text>
</comment>
<dbReference type="GO" id="GO:0003924">
    <property type="term" value="F:GTPase activity"/>
    <property type="evidence" value="ECO:0007669"/>
    <property type="project" value="InterPro"/>
</dbReference>
<dbReference type="Proteomes" id="UP000192247">
    <property type="component" value="Unassembled WGS sequence"/>
</dbReference>
<evidence type="ECO:0000256" key="6">
    <source>
        <dbReference type="ARBA" id="ARBA00026198"/>
    </source>
</evidence>
<evidence type="ECO:0000256" key="4">
    <source>
        <dbReference type="ARBA" id="ARBA00023134"/>
    </source>
</evidence>
<dbReference type="InterPro" id="IPR006689">
    <property type="entry name" value="Small_GTPase_ARF/SAR"/>
</dbReference>
<dbReference type="OrthoDB" id="2011769at2759"/>
<sequence length="185" mass="21178">MVLLHILRKLRRKERELRTLVLGLDNAGKTTLSKRLLGEPLDEIAATLGFNITTLEHRDYKINIWDVGGQTSLRCYWRNYFEATDAIVWVVDSADRRRLDDCAKELHALLDDERLLGATLLVLANKQDLPGALSGKEIVKHLRLESIVSHHWRIFPCSAFTSEDSLLLAFDWMLDDVASRLLTLD</sequence>
<evidence type="ECO:0000256" key="1">
    <source>
        <dbReference type="ARBA" id="ARBA00010290"/>
    </source>
</evidence>
<evidence type="ECO:0000256" key="5">
    <source>
        <dbReference type="ARBA" id="ARBA00023288"/>
    </source>
</evidence>
<dbReference type="InterPro" id="IPR044612">
    <property type="entry name" value="ARL2/3"/>
</dbReference>
<dbReference type="Pfam" id="PF00025">
    <property type="entry name" value="Arf"/>
    <property type="match status" value="1"/>
</dbReference>
<organism evidence="10 11">
    <name type="scientific">Tropilaelaps mercedesae</name>
    <dbReference type="NCBI Taxonomy" id="418985"/>
    <lineage>
        <taxon>Eukaryota</taxon>
        <taxon>Metazoa</taxon>
        <taxon>Ecdysozoa</taxon>
        <taxon>Arthropoda</taxon>
        <taxon>Chelicerata</taxon>
        <taxon>Arachnida</taxon>
        <taxon>Acari</taxon>
        <taxon>Parasitiformes</taxon>
        <taxon>Mesostigmata</taxon>
        <taxon>Gamasina</taxon>
        <taxon>Dermanyssoidea</taxon>
        <taxon>Laelapidae</taxon>
        <taxon>Tropilaelaps</taxon>
    </lineage>
</organism>
<keyword evidence="4 7" id="KW-0342">GTP-binding</keyword>
<evidence type="ECO:0000256" key="2">
    <source>
        <dbReference type="ARBA" id="ARBA00022707"/>
    </source>
</evidence>
<evidence type="ECO:0000256" key="8">
    <source>
        <dbReference type="PIRSR" id="PIRSR606689-2"/>
    </source>
</evidence>
<feature type="binding site" evidence="8">
    <location>
        <position position="30"/>
    </location>
    <ligand>
        <name>Mg(2+)</name>
        <dbReference type="ChEBI" id="CHEBI:18420"/>
    </ligand>
</feature>
<reference evidence="10 11" key="1">
    <citation type="journal article" date="2017" name="Gigascience">
        <title>Draft genome of the honey bee ectoparasitic mite, Tropilaelaps mercedesae, is shaped by the parasitic life history.</title>
        <authorList>
            <person name="Dong X."/>
            <person name="Armstrong S.D."/>
            <person name="Xia D."/>
            <person name="Makepeace B.L."/>
            <person name="Darby A.C."/>
            <person name="Kadowaki T."/>
        </authorList>
    </citation>
    <scope>NUCLEOTIDE SEQUENCE [LARGE SCALE GENOMIC DNA]</scope>
    <source>
        <strain evidence="10">Wuxi-XJTLU</strain>
    </source>
</reference>
<dbReference type="InParanoid" id="A0A1V9Y3D3"/>
<name>A0A1V9Y3D3_9ACAR</name>
<keyword evidence="8" id="KW-0460">Magnesium</keyword>
<dbReference type="InterPro" id="IPR027417">
    <property type="entry name" value="P-loop_NTPase"/>
</dbReference>
<dbReference type="InterPro" id="IPR045873">
    <property type="entry name" value="Arl2"/>
</dbReference>
<proteinExistence type="inferred from homology"/>
<keyword evidence="8" id="KW-0479">Metal-binding</keyword>
<keyword evidence="11" id="KW-1185">Reference proteome</keyword>
<evidence type="ECO:0000313" key="10">
    <source>
        <dbReference type="EMBL" id="OQR80088.1"/>
    </source>
</evidence>
<dbReference type="Gene3D" id="3.40.50.300">
    <property type="entry name" value="P-loop containing nucleotide triphosphate hydrolases"/>
    <property type="match status" value="1"/>
</dbReference>
<keyword evidence="2" id="KW-0519">Myristate</keyword>
<protein>
    <recommendedName>
        <fullName evidence="6">ADP-ribosylation factor-like protein 2</fullName>
    </recommendedName>
</protein>
<dbReference type="CDD" id="cd04154">
    <property type="entry name" value="Arl2"/>
    <property type="match status" value="1"/>
</dbReference>
<dbReference type="STRING" id="418985.A0A1V9Y3D3"/>
<dbReference type="GO" id="GO:0005525">
    <property type="term" value="F:GTP binding"/>
    <property type="evidence" value="ECO:0007669"/>
    <property type="project" value="UniProtKB-KW"/>
</dbReference>
<feature type="binding site" evidence="7">
    <location>
        <begin position="125"/>
        <end position="128"/>
    </location>
    <ligand>
        <name>GTP</name>
        <dbReference type="ChEBI" id="CHEBI:37565"/>
    </ligand>
</feature>
<dbReference type="AlphaFoldDB" id="A0A1V9Y3D3"/>
<dbReference type="SMART" id="SM00178">
    <property type="entry name" value="SAR"/>
    <property type="match status" value="1"/>
</dbReference>
<keyword evidence="5" id="KW-0449">Lipoprotein</keyword>
<dbReference type="PRINTS" id="PR00328">
    <property type="entry name" value="SAR1GTPBP"/>
</dbReference>
<evidence type="ECO:0000313" key="11">
    <source>
        <dbReference type="Proteomes" id="UP000192247"/>
    </source>
</evidence>
<dbReference type="SMART" id="SM00177">
    <property type="entry name" value="ARF"/>
    <property type="match status" value="1"/>
</dbReference>
<feature type="binding site" evidence="8">
    <location>
        <position position="47"/>
    </location>
    <ligand>
        <name>Mg(2+)</name>
        <dbReference type="ChEBI" id="CHEBI:18420"/>
    </ligand>
</feature>
<evidence type="ECO:0000256" key="3">
    <source>
        <dbReference type="ARBA" id="ARBA00022741"/>
    </source>
</evidence>
<evidence type="ECO:0000256" key="9">
    <source>
        <dbReference type="RuleBase" id="RU003925"/>
    </source>
</evidence>